<organism evidence="6 8">
    <name type="scientific">Iodidimonas gelatinilytica</name>
    <dbReference type="NCBI Taxonomy" id="1236966"/>
    <lineage>
        <taxon>Bacteria</taxon>
        <taxon>Pseudomonadati</taxon>
        <taxon>Pseudomonadota</taxon>
        <taxon>Alphaproteobacteria</taxon>
        <taxon>Iodidimonadales</taxon>
        <taxon>Iodidimonadaceae</taxon>
        <taxon>Iodidimonas</taxon>
    </lineage>
</organism>
<dbReference type="Proteomes" id="UP000322084">
    <property type="component" value="Unassembled WGS sequence"/>
</dbReference>
<keyword evidence="3" id="KW-0998">Cell outer membrane</keyword>
<protein>
    <submittedName>
        <fullName evidence="6">Membrane protein</fullName>
    </submittedName>
</protein>
<evidence type="ECO:0000313" key="8">
    <source>
        <dbReference type="Proteomes" id="UP000325187"/>
    </source>
</evidence>
<gene>
    <name evidence="5" type="ORF">JCM17844_17460</name>
    <name evidence="6" type="ORF">JCM17845_13330</name>
</gene>
<evidence type="ECO:0000256" key="3">
    <source>
        <dbReference type="ARBA" id="ARBA00023237"/>
    </source>
</evidence>
<evidence type="ECO:0000313" key="7">
    <source>
        <dbReference type="Proteomes" id="UP000322084"/>
    </source>
</evidence>
<accession>A0A5A7MTC6</accession>
<dbReference type="InterPro" id="IPR007450">
    <property type="entry name" value="BamE_dom"/>
</dbReference>
<dbReference type="GO" id="GO:1990063">
    <property type="term" value="C:Bam protein complex"/>
    <property type="evidence" value="ECO:0007669"/>
    <property type="project" value="TreeGrafter"/>
</dbReference>
<dbReference type="PANTHER" id="PTHR37482">
    <property type="entry name" value="OUTER MEMBRANE PROTEIN ASSEMBLY FACTOR BAME"/>
    <property type="match status" value="1"/>
</dbReference>
<dbReference type="AlphaFoldDB" id="A0A5A7N039"/>
<dbReference type="InterPro" id="IPR026592">
    <property type="entry name" value="BamE"/>
</dbReference>
<name>A0A5A7N039_9PROT</name>
<evidence type="ECO:0000256" key="1">
    <source>
        <dbReference type="ARBA" id="ARBA00022729"/>
    </source>
</evidence>
<keyword evidence="8" id="KW-1185">Reference proteome</keyword>
<sequence>MSIFKNMAATIIAGSLLSACTTAVQTRGYVVDEELAEAISPGVDNRNSVQEMMGTPSITSAFGDEVWYYISRDTVTRGFIEERPLSQLVIEVQFDDGGTVADVRRYDLADSQEIDPRNAITPIRGKTLGFFEQLLRGIGRVGPGGPTGGGGRPPGT</sequence>
<accession>A0A5A7N039</accession>
<dbReference type="EMBL" id="BKCL01000005">
    <property type="protein sequence ID" value="GEQ98109.1"/>
    <property type="molecule type" value="Genomic_DNA"/>
</dbReference>
<dbReference type="Proteomes" id="UP000325187">
    <property type="component" value="Unassembled WGS sequence"/>
</dbReference>
<evidence type="ECO:0000313" key="5">
    <source>
        <dbReference type="EMBL" id="GEQ98109.1"/>
    </source>
</evidence>
<keyword evidence="2" id="KW-0472">Membrane</keyword>
<evidence type="ECO:0000313" key="6">
    <source>
        <dbReference type="EMBL" id="GER00710.1"/>
    </source>
</evidence>
<dbReference type="RefSeq" id="WP_210431628.1">
    <property type="nucleotide sequence ID" value="NZ_BKCL01000005.1"/>
</dbReference>
<keyword evidence="1" id="KW-0732">Signal</keyword>
<dbReference type="Gene3D" id="3.30.1450.10">
    <property type="match status" value="1"/>
</dbReference>
<dbReference type="GO" id="GO:0051205">
    <property type="term" value="P:protein insertion into membrane"/>
    <property type="evidence" value="ECO:0007669"/>
    <property type="project" value="TreeGrafter"/>
</dbReference>
<feature type="domain" description="Outer membrane protein assembly factor BamE" evidence="4">
    <location>
        <begin position="28"/>
        <end position="101"/>
    </location>
</feature>
<dbReference type="EMBL" id="BKCM01000005">
    <property type="protein sequence ID" value="GER00710.1"/>
    <property type="molecule type" value="Genomic_DNA"/>
</dbReference>
<dbReference type="InterPro" id="IPR037873">
    <property type="entry name" value="BamE-like"/>
</dbReference>
<reference evidence="7 8" key="1">
    <citation type="submission" date="2019-09" db="EMBL/GenBank/DDBJ databases">
        <title>NBRP : Genome information of microbial organism related human and environment.</title>
        <authorList>
            <person name="Hattori M."/>
            <person name="Oshima K."/>
            <person name="Inaba H."/>
            <person name="Suda W."/>
            <person name="Sakamoto M."/>
            <person name="Iino T."/>
            <person name="Kitahara M."/>
            <person name="Oshida Y."/>
            <person name="Iida T."/>
            <person name="Kudo T."/>
            <person name="Itoh T."/>
            <person name="Ohkuma M."/>
        </authorList>
    </citation>
    <scope>NUCLEOTIDE SEQUENCE [LARGE SCALE GENOMIC DNA]</scope>
    <source>
        <strain evidence="5 7">Hi-2</strain>
        <strain evidence="6 8">Mie-1</strain>
    </source>
</reference>
<evidence type="ECO:0000256" key="2">
    <source>
        <dbReference type="ARBA" id="ARBA00023136"/>
    </source>
</evidence>
<evidence type="ECO:0000259" key="4">
    <source>
        <dbReference type="Pfam" id="PF04355"/>
    </source>
</evidence>
<dbReference type="Pfam" id="PF04355">
    <property type="entry name" value="BamE"/>
    <property type="match status" value="1"/>
</dbReference>
<comment type="caution">
    <text evidence="6">The sequence shown here is derived from an EMBL/GenBank/DDBJ whole genome shotgun (WGS) entry which is preliminary data.</text>
</comment>
<dbReference type="GO" id="GO:0043165">
    <property type="term" value="P:Gram-negative-bacterium-type cell outer membrane assembly"/>
    <property type="evidence" value="ECO:0007669"/>
    <property type="project" value="TreeGrafter"/>
</dbReference>
<dbReference type="GO" id="GO:0030674">
    <property type="term" value="F:protein-macromolecule adaptor activity"/>
    <property type="evidence" value="ECO:0007669"/>
    <property type="project" value="TreeGrafter"/>
</dbReference>
<dbReference type="PROSITE" id="PS51257">
    <property type="entry name" value="PROKAR_LIPOPROTEIN"/>
    <property type="match status" value="1"/>
</dbReference>
<dbReference type="PANTHER" id="PTHR37482:SF1">
    <property type="entry name" value="OUTER MEMBRANE PROTEIN ASSEMBLY FACTOR BAME"/>
    <property type="match status" value="1"/>
</dbReference>
<proteinExistence type="predicted"/>